<gene>
    <name evidence="5" type="ORF">CORC01_12548</name>
</gene>
<evidence type="ECO:0000256" key="2">
    <source>
        <dbReference type="ARBA" id="ARBA00022946"/>
    </source>
</evidence>
<evidence type="ECO:0000256" key="4">
    <source>
        <dbReference type="SAM" id="MobiDB-lite"/>
    </source>
</evidence>
<feature type="region of interest" description="Disordered" evidence="4">
    <location>
        <begin position="1"/>
        <end position="25"/>
    </location>
</feature>
<dbReference type="GO" id="GO:0005739">
    <property type="term" value="C:mitochondrion"/>
    <property type="evidence" value="ECO:0007669"/>
    <property type="project" value="UniProtKB-SubCell"/>
</dbReference>
<keyword evidence="2" id="KW-0809">Transit peptide</keyword>
<dbReference type="GeneID" id="34565678"/>
<dbReference type="AlphaFoldDB" id="A0A1G4ASQ4"/>
<dbReference type="Pfam" id="PF12921">
    <property type="entry name" value="ATP13"/>
    <property type="match status" value="1"/>
</dbReference>
<evidence type="ECO:0008006" key="7">
    <source>
        <dbReference type="Google" id="ProtNLM"/>
    </source>
</evidence>
<comment type="caution">
    <text evidence="5">The sequence shown here is derived from an EMBL/GenBank/DDBJ whole genome shotgun (WGS) entry which is preliminary data.</text>
</comment>
<sequence>MIPAAEANGFRHLLRQQSPPRGTPSQILSARLRRFTRHRSSFSIVAAPTRILIPRHGPSLSARLLSQLHEPYFDTSAPAIKSRPDSPSPNANLFDLLRAVQSQDTTQILKSVIALARHPRPLEAADALHKLSPTTFSEIVRSLDPSRVGCRSDATHGLRLENGLGQYSSLASVVDQFGVPKIYKNTFESLRILFGLRSYHGNEPSRLDYLVLLRCAGAASNVQAATEVWHMTKGEEDGRHRNGQDYTEYFKTRFLTDPAYSHHDKSRLRMRPRNLNGRRKHFNDTRLLWPLERLRLSAFANRRFSYGRASWQPTHDLHRLLSLPAPVERMRSFIRRKHKVVDEEFYCAYLLACARAGSVREMTQILRRVWDIRITDKKDHRAATIVSGNRADNGKRLPTPTQPLINAIVQSFGCTGHVILAKKLIEYISTRWSIPIPPDTWSSLLEWTYIISSRPVTREYKTLRDNGRTVRASDVLAVWDAMTAEPHLVKPGFHDIDLYTRSMIASGRLDEAWDSIRLSCAEHDSLCEEVGTALFESLFPSPPPASICRHQRLKAQQHLSWYYIQRSCQQWLREASVRLRREPSLGSRIIPHFLHDFRRFLPDPITYSTYGGTVRIANQETAAPRIRWVRQVIRAEPTVRLAPDPSRPKVSTPEGAGEDVKPVPIVSEMGDQVYESMAITLRRSSRRLVRQRREGRFGELERRLRFKLNIAADQGLVTGGEAIRGAGAMKSPLSRKIGLLYQKEVLKALMW</sequence>
<dbReference type="Proteomes" id="UP000176998">
    <property type="component" value="Unassembled WGS sequence"/>
</dbReference>
<keyword evidence="3" id="KW-0496">Mitochondrion</keyword>
<reference evidence="5 6" key="1">
    <citation type="submission" date="2016-09" db="EMBL/GenBank/DDBJ databases">
        <authorList>
            <person name="Capua I."/>
            <person name="De Benedictis P."/>
            <person name="Joannis T."/>
            <person name="Lombin L.H."/>
            <person name="Cattoli G."/>
        </authorList>
    </citation>
    <scope>NUCLEOTIDE SEQUENCE [LARGE SCALE GENOMIC DNA]</scope>
    <source>
        <strain evidence="5 6">IMI 309357</strain>
    </source>
</reference>
<evidence type="ECO:0000313" key="5">
    <source>
        <dbReference type="EMBL" id="OHE92145.1"/>
    </source>
</evidence>
<comment type="subcellular location">
    <subcellularLocation>
        <location evidence="1">Mitochondrion</location>
    </subcellularLocation>
</comment>
<dbReference type="InterPro" id="IPR024319">
    <property type="entry name" value="ATPase_expression_mit"/>
</dbReference>
<accession>A0A1G4ASQ4</accession>
<feature type="compositionally biased region" description="Polar residues" evidence="4">
    <location>
        <begin position="15"/>
        <end position="25"/>
    </location>
</feature>
<evidence type="ECO:0000256" key="1">
    <source>
        <dbReference type="ARBA" id="ARBA00004173"/>
    </source>
</evidence>
<dbReference type="RefSeq" id="XP_022469315.1">
    <property type="nucleotide sequence ID" value="XM_022624168.1"/>
</dbReference>
<name>A0A1G4ASQ4_9PEZI</name>
<organism evidence="5 6">
    <name type="scientific">Colletotrichum orchidophilum</name>
    <dbReference type="NCBI Taxonomy" id="1209926"/>
    <lineage>
        <taxon>Eukaryota</taxon>
        <taxon>Fungi</taxon>
        <taxon>Dikarya</taxon>
        <taxon>Ascomycota</taxon>
        <taxon>Pezizomycotina</taxon>
        <taxon>Sordariomycetes</taxon>
        <taxon>Hypocreomycetidae</taxon>
        <taxon>Glomerellales</taxon>
        <taxon>Glomerellaceae</taxon>
        <taxon>Colletotrichum</taxon>
    </lineage>
</organism>
<evidence type="ECO:0000256" key="3">
    <source>
        <dbReference type="ARBA" id="ARBA00023128"/>
    </source>
</evidence>
<proteinExistence type="predicted"/>
<protein>
    <recommendedName>
        <fullName evidence="7">Pentatricopeptide repeat domain-containing protein</fullName>
    </recommendedName>
</protein>
<dbReference type="OrthoDB" id="185373at2759"/>
<dbReference type="EMBL" id="MJBS01000157">
    <property type="protein sequence ID" value="OHE92145.1"/>
    <property type="molecule type" value="Genomic_DNA"/>
</dbReference>
<feature type="region of interest" description="Disordered" evidence="4">
    <location>
        <begin position="641"/>
        <end position="662"/>
    </location>
</feature>
<evidence type="ECO:0000313" key="6">
    <source>
        <dbReference type="Proteomes" id="UP000176998"/>
    </source>
</evidence>
<keyword evidence="6" id="KW-1185">Reference proteome</keyword>